<keyword evidence="1" id="KW-0472">Membrane</keyword>
<name>A0A0B8NZL7_9VIBR</name>
<dbReference type="AlphaFoldDB" id="A0A0B8NZL7"/>
<evidence type="ECO:0000313" key="2">
    <source>
        <dbReference type="EMBL" id="GAM57777.1"/>
    </source>
</evidence>
<feature type="transmembrane region" description="Helical" evidence="1">
    <location>
        <begin position="20"/>
        <end position="40"/>
    </location>
</feature>
<keyword evidence="3" id="KW-1185">Reference proteome</keyword>
<evidence type="ECO:0000256" key="1">
    <source>
        <dbReference type="SAM" id="Phobius"/>
    </source>
</evidence>
<comment type="caution">
    <text evidence="2">The sequence shown here is derived from an EMBL/GenBank/DDBJ whole genome shotgun (WGS) entry which is preliminary data.</text>
</comment>
<accession>A0A0B8NZL7</accession>
<keyword evidence="1" id="KW-0812">Transmembrane</keyword>
<reference evidence="2 3" key="2">
    <citation type="submission" date="2015-01" db="EMBL/GenBank/DDBJ databases">
        <authorList>
            <consortium name="NBRP consortium"/>
            <person name="Sawabe T."/>
            <person name="Meirelles P."/>
            <person name="Feng G."/>
            <person name="Sayaka M."/>
            <person name="Hattori M."/>
            <person name="Ohkuma M."/>
        </authorList>
    </citation>
    <scope>NUCLEOTIDE SEQUENCE [LARGE SCALE GENOMIC DNA]</scope>
    <source>
        <strain evidence="3">JCM 19231</strain>
    </source>
</reference>
<keyword evidence="1" id="KW-1133">Transmembrane helix</keyword>
<gene>
    <name evidence="2" type="ORF">JCM19231_4189</name>
</gene>
<proteinExistence type="predicted"/>
<sequence length="41" mass="4661">MTVMGMWLANAKDVDIRHILHFKENLTIMFITGLFILLAAA</sequence>
<evidence type="ECO:0000313" key="3">
    <source>
        <dbReference type="Proteomes" id="UP000031671"/>
    </source>
</evidence>
<protein>
    <submittedName>
        <fullName evidence="2">NhaP-type Na+/H+ and K+/H+ antiporters</fullName>
    </submittedName>
</protein>
<dbReference type="EMBL" id="BBRZ01000064">
    <property type="protein sequence ID" value="GAM57777.1"/>
    <property type="molecule type" value="Genomic_DNA"/>
</dbReference>
<dbReference type="Proteomes" id="UP000031671">
    <property type="component" value="Unassembled WGS sequence"/>
</dbReference>
<organism evidence="2 3">
    <name type="scientific">Vibrio ishigakensis</name>
    <dbReference type="NCBI Taxonomy" id="1481914"/>
    <lineage>
        <taxon>Bacteria</taxon>
        <taxon>Pseudomonadati</taxon>
        <taxon>Pseudomonadota</taxon>
        <taxon>Gammaproteobacteria</taxon>
        <taxon>Vibrionales</taxon>
        <taxon>Vibrionaceae</taxon>
        <taxon>Vibrio</taxon>
    </lineage>
</organism>
<reference evidence="2 3" key="1">
    <citation type="submission" date="2015-01" db="EMBL/GenBank/DDBJ databases">
        <title>Vibrio sp. C1 JCM 19231 whole genome shotgun sequence.</title>
        <authorList>
            <person name="Sawabe T."/>
            <person name="Meirelles P."/>
            <person name="Feng G."/>
            <person name="Sayaka M."/>
            <person name="Hattori M."/>
            <person name="Ohkuma M."/>
        </authorList>
    </citation>
    <scope>NUCLEOTIDE SEQUENCE [LARGE SCALE GENOMIC DNA]</scope>
    <source>
        <strain evidence="3">JCM 19231</strain>
    </source>
</reference>